<sequence length="496" mass="54831">MPTQDKPTWLVNAYHAAACISTAEINRKMAEVYNKTDNFPKAWTASEPVEGQTSSGKPKQPRWKLEATEIDGPQVDFASDLKDGVQLDTTVEKGTFTHKIINDDDEVEDKEIPLDKVQFRLNTSMKGVVHEAGKGDTVDQDFTVQALYADLDDPKLITSIDTSKALEFDAPDDTKRSVAQVLLDMAKDPRYKNHYVFGCSKLPLVQKTVGPFTPRYLKFTTYTGSQPGTLNWNLMVDAANPVAGPDASNMQAGIFDENPLPANAPGVMIISYGKIIEELVVPHGLDAFGLIASQWKSDPDNVQSKFSGSSITLTDSKTYTGEFNSARNTIQPDPANSRIRIDFELDNVQQMKVIYPPANSHGTPPPANWNYNPQPVGPPKYRVQWSGYISFSLDSKGNLTASYSQDSSSDFKIEKTEDEAIWMRILEDIFSLGFHELGLFLDDNTFHDSISSAVNGKSGNVTNSLVNAVELPGGAVFGFETIDWINEGLRIHLKYK</sequence>
<dbReference type="RefSeq" id="WP_188812513.1">
    <property type="nucleotide sequence ID" value="NZ_BMHT01000002.1"/>
</dbReference>
<evidence type="ECO:0000313" key="3">
    <source>
        <dbReference type="Proteomes" id="UP000632273"/>
    </source>
</evidence>
<reference evidence="3" key="1">
    <citation type="journal article" date="2019" name="Int. J. Syst. Evol. Microbiol.">
        <title>The Global Catalogue of Microorganisms (GCM) 10K type strain sequencing project: providing services to taxonomists for standard genome sequencing and annotation.</title>
        <authorList>
            <consortium name="The Broad Institute Genomics Platform"/>
            <consortium name="The Broad Institute Genome Sequencing Center for Infectious Disease"/>
            <person name="Wu L."/>
            <person name="Ma J."/>
        </authorList>
    </citation>
    <scope>NUCLEOTIDE SEQUENCE [LARGE SCALE GENOMIC DNA]</scope>
    <source>
        <strain evidence="3">CGMCC 1.15197</strain>
    </source>
</reference>
<dbReference type="Proteomes" id="UP000632273">
    <property type="component" value="Unassembled WGS sequence"/>
</dbReference>
<keyword evidence="3" id="KW-1185">Reference proteome</keyword>
<dbReference type="EMBL" id="BMHT01000002">
    <property type="protein sequence ID" value="GGF04257.1"/>
    <property type="molecule type" value="Genomic_DNA"/>
</dbReference>
<name>A0ABQ1TX94_9BACT</name>
<feature type="region of interest" description="Disordered" evidence="1">
    <location>
        <begin position="43"/>
        <end position="62"/>
    </location>
</feature>
<protein>
    <submittedName>
        <fullName evidence="2">Uncharacterized protein</fullName>
    </submittedName>
</protein>
<evidence type="ECO:0000256" key="1">
    <source>
        <dbReference type="SAM" id="MobiDB-lite"/>
    </source>
</evidence>
<comment type="caution">
    <text evidence="2">The sequence shown here is derived from an EMBL/GenBank/DDBJ whole genome shotgun (WGS) entry which is preliminary data.</text>
</comment>
<organism evidence="2 3">
    <name type="scientific">Hymenobacter cavernae</name>
    <dbReference type="NCBI Taxonomy" id="2044852"/>
    <lineage>
        <taxon>Bacteria</taxon>
        <taxon>Pseudomonadati</taxon>
        <taxon>Bacteroidota</taxon>
        <taxon>Cytophagia</taxon>
        <taxon>Cytophagales</taxon>
        <taxon>Hymenobacteraceae</taxon>
        <taxon>Hymenobacter</taxon>
    </lineage>
</organism>
<accession>A0ABQ1TX94</accession>
<gene>
    <name evidence="2" type="ORF">GCM10011383_14150</name>
</gene>
<proteinExistence type="predicted"/>
<evidence type="ECO:0000313" key="2">
    <source>
        <dbReference type="EMBL" id="GGF04257.1"/>
    </source>
</evidence>